<accession>A0A248UDE1</accession>
<organism evidence="2 3">
    <name type="scientific">Ochrobactrum quorumnocens</name>
    <dbReference type="NCBI Taxonomy" id="271865"/>
    <lineage>
        <taxon>Bacteria</taxon>
        <taxon>Pseudomonadati</taxon>
        <taxon>Pseudomonadota</taxon>
        <taxon>Alphaproteobacteria</taxon>
        <taxon>Hyphomicrobiales</taxon>
        <taxon>Brucellaceae</taxon>
        <taxon>Brucella/Ochrobactrum group</taxon>
        <taxon>Ochrobactrum</taxon>
    </lineage>
</organism>
<sequence>MPSPCRDFLNGAGRFALPPDGEKTPVKTHASAPATMT</sequence>
<reference evidence="2 3" key="1">
    <citation type="submission" date="2017-07" db="EMBL/GenBank/DDBJ databases">
        <title>Phylogenetic study on the rhizospheric bacterium Ochrobactrum sp. A44.</title>
        <authorList>
            <person name="Krzyzanowska D.M."/>
            <person name="Ossowicki A."/>
            <person name="Rajewska M."/>
            <person name="Maciag T."/>
            <person name="Kaczynski Z."/>
            <person name="Czerwicka M."/>
            <person name="Jafra S."/>
        </authorList>
    </citation>
    <scope>NUCLEOTIDE SEQUENCE [LARGE SCALE GENOMIC DNA]</scope>
    <source>
        <strain evidence="2 3">A44</strain>
    </source>
</reference>
<evidence type="ECO:0000256" key="1">
    <source>
        <dbReference type="SAM" id="MobiDB-lite"/>
    </source>
</evidence>
<dbReference type="AlphaFoldDB" id="A0A248UDE1"/>
<proteinExistence type="predicted"/>
<protein>
    <submittedName>
        <fullName evidence="2">Uncharacterized protein</fullName>
    </submittedName>
</protein>
<dbReference type="Proteomes" id="UP000215256">
    <property type="component" value="Chromosome 2"/>
</dbReference>
<evidence type="ECO:0000313" key="3">
    <source>
        <dbReference type="Proteomes" id="UP000215256"/>
    </source>
</evidence>
<dbReference type="EMBL" id="CP022603">
    <property type="protein sequence ID" value="ASV84401.1"/>
    <property type="molecule type" value="Genomic_DNA"/>
</dbReference>
<gene>
    <name evidence="2" type="ORF">CES85_5195</name>
</gene>
<evidence type="ECO:0000313" key="2">
    <source>
        <dbReference type="EMBL" id="ASV84401.1"/>
    </source>
</evidence>
<dbReference type="KEGG" id="och:CES85_5195"/>
<name>A0A248UDE1_9HYPH</name>
<feature type="region of interest" description="Disordered" evidence="1">
    <location>
        <begin position="1"/>
        <end position="37"/>
    </location>
</feature>